<evidence type="ECO:0000256" key="3">
    <source>
        <dbReference type="ARBA" id="ARBA00022538"/>
    </source>
</evidence>
<feature type="transmembrane region" description="Helical" evidence="10">
    <location>
        <begin position="70"/>
        <end position="92"/>
    </location>
</feature>
<feature type="transmembrane region" description="Helical" evidence="10">
    <location>
        <begin position="340"/>
        <end position="361"/>
    </location>
</feature>
<feature type="domain" description="K+ potassium transporter integral membrane" evidence="11">
    <location>
        <begin position="73"/>
        <end position="558"/>
    </location>
</feature>
<feature type="transmembrane region" description="Helical" evidence="10">
    <location>
        <begin position="263"/>
        <end position="283"/>
    </location>
</feature>
<evidence type="ECO:0000256" key="10">
    <source>
        <dbReference type="SAM" id="Phobius"/>
    </source>
</evidence>
<keyword evidence="2" id="KW-0813">Transport</keyword>
<evidence type="ECO:0000256" key="7">
    <source>
        <dbReference type="ARBA" id="ARBA00023065"/>
    </source>
</evidence>
<gene>
    <name evidence="13" type="ORF">HDK90DRAFT_260544</name>
</gene>
<evidence type="ECO:0000256" key="9">
    <source>
        <dbReference type="SAM" id="MobiDB-lite"/>
    </source>
</evidence>
<feature type="transmembrane region" description="Helical" evidence="10">
    <location>
        <begin position="458"/>
        <end position="482"/>
    </location>
</feature>
<feature type="compositionally biased region" description="Polar residues" evidence="9">
    <location>
        <begin position="679"/>
        <end position="713"/>
    </location>
</feature>
<dbReference type="PANTHER" id="PTHR30540:SF83">
    <property type="entry name" value="K+ POTASSIUM TRANSPORTER"/>
    <property type="match status" value="1"/>
</dbReference>
<dbReference type="Pfam" id="PF02705">
    <property type="entry name" value="K_trans"/>
    <property type="match status" value="1"/>
</dbReference>
<keyword evidence="4 10" id="KW-0812">Transmembrane</keyword>
<sequence>MDNASRDLELIIESTALSKYSQLKNRAAAKAEDDSGCFEKDIDLIYDEEEALDVQSRDFKQKQVFRGWTLLWLAYQSIGVIYGDIGTSPLYVYSSTFSSEPSHDDLLGALSLIIWSITLIVTIKYVLIVLYANDEGEGGTFAIYSLLSRYCNIAKQDPKKKNAYKLERYASNQLRPSTRSLRDFLEKSRVSHAVLKSLAVFGVSLVLADSILTPAQSVLGAVQGLEVVTPGISQDTIIGVSCAILVLLFLLQPLGISKLASCFAPIVIVWLLLNFCYGIYNLATYDWTVLKAFSPYFAGQFLVRNKTDGWISLGGILLCFTGVEALFADMGAFSKEAIQISWLGVAYPCLLLAYIGQAANISVNEGHYSNPFFNTVPPGMLYPSLIISILAAIVASQALITSTFQLLSQVMNMSYFPQIKMIYTSEKFHGQVYIPVANWLMMIGTVIVTAVFNNTTKLGHAYGFCVILVAFITTNLVALTALMVWRFRWFIVLPVWFIFVTLDGLFLTSAATKFIDGAWFTFVLAVLLCSIFILWRYGKENQWAAETQKRLDLRELIEKDAETGKPRLTSRWGGGEINNIKGLGIFFDKAGDKVPAVYEEFIKKFEAQQDVHVFLHLRALHMPHIPDEERYSASGTALTNCYRLTIRHGYNDHPINADLGSTVYTQLRHALVRAARPVSTHSAAVSRESNPKSSDNTGNTVQTRANLSPTRQPAASLEPATIEPPFDPSVPRATSPAPPSILLEPARSTTPTPPSERNNSSDSHSHGRHRRNSSVRFAGPGDSPYTALPESALKRRLAALDAAYATQVVYVVGKEELRLLEPARKGWGGWVGWKGLGGAWKRGVLGVFLWLRANTRAKVAKMMVPVDKLVEVGFVREL</sequence>
<evidence type="ECO:0000256" key="8">
    <source>
        <dbReference type="ARBA" id="ARBA00023136"/>
    </source>
</evidence>
<feature type="transmembrane region" description="Helical" evidence="10">
    <location>
        <begin position="232"/>
        <end position="251"/>
    </location>
</feature>
<keyword evidence="14" id="KW-1185">Reference proteome</keyword>
<name>A0ABR1YS33_9PEZI</name>
<evidence type="ECO:0000259" key="12">
    <source>
        <dbReference type="Pfam" id="PF22776"/>
    </source>
</evidence>
<dbReference type="Pfam" id="PF22776">
    <property type="entry name" value="K_trans_C"/>
    <property type="match status" value="1"/>
</dbReference>
<evidence type="ECO:0000256" key="5">
    <source>
        <dbReference type="ARBA" id="ARBA00022958"/>
    </source>
</evidence>
<accession>A0ABR1YS33</accession>
<keyword evidence="7" id="KW-0406">Ion transport</keyword>
<reference evidence="13 14" key="1">
    <citation type="submission" date="2024-04" db="EMBL/GenBank/DDBJ databases">
        <title>Phyllosticta paracitricarpa is synonymous to the EU quarantine fungus P. citricarpa based on phylogenomic analyses.</title>
        <authorList>
            <consortium name="Lawrence Berkeley National Laboratory"/>
            <person name="Van Ingen-Buijs V.A."/>
            <person name="Van Westerhoven A.C."/>
            <person name="Haridas S."/>
            <person name="Skiadas P."/>
            <person name="Martin F."/>
            <person name="Groenewald J.Z."/>
            <person name="Crous P.W."/>
            <person name="Seidl M.F."/>
        </authorList>
    </citation>
    <scope>NUCLEOTIDE SEQUENCE [LARGE SCALE GENOMIC DNA]</scope>
    <source>
        <strain evidence="13 14">CBS 123374</strain>
    </source>
</reference>
<dbReference type="EMBL" id="JBBWRZ010000005">
    <property type="protein sequence ID" value="KAK8235949.1"/>
    <property type="molecule type" value="Genomic_DNA"/>
</dbReference>
<feature type="transmembrane region" description="Helical" evidence="10">
    <location>
        <begin position="310"/>
        <end position="328"/>
    </location>
</feature>
<feature type="transmembrane region" description="Helical" evidence="10">
    <location>
        <begin position="428"/>
        <end position="452"/>
    </location>
</feature>
<keyword evidence="5" id="KW-0630">Potassium</keyword>
<keyword evidence="3" id="KW-0633">Potassium transport</keyword>
<evidence type="ECO:0000256" key="4">
    <source>
        <dbReference type="ARBA" id="ARBA00022692"/>
    </source>
</evidence>
<keyword evidence="6 10" id="KW-1133">Transmembrane helix</keyword>
<dbReference type="Proteomes" id="UP001492380">
    <property type="component" value="Unassembled WGS sequence"/>
</dbReference>
<keyword evidence="8 10" id="KW-0472">Membrane</keyword>
<feature type="domain" description="K+ potassium transporter C-terminal" evidence="12">
    <location>
        <begin position="581"/>
        <end position="654"/>
    </location>
</feature>
<dbReference type="NCBIfam" id="TIGR00794">
    <property type="entry name" value="kup"/>
    <property type="match status" value="1"/>
</dbReference>
<dbReference type="InterPro" id="IPR003855">
    <property type="entry name" value="K+_transporter"/>
</dbReference>
<evidence type="ECO:0000256" key="6">
    <source>
        <dbReference type="ARBA" id="ARBA00022989"/>
    </source>
</evidence>
<evidence type="ECO:0000259" key="11">
    <source>
        <dbReference type="Pfam" id="PF02705"/>
    </source>
</evidence>
<comment type="caution">
    <text evidence="13">The sequence shown here is derived from an EMBL/GenBank/DDBJ whole genome shotgun (WGS) entry which is preliminary data.</text>
</comment>
<evidence type="ECO:0000256" key="2">
    <source>
        <dbReference type="ARBA" id="ARBA00022448"/>
    </source>
</evidence>
<dbReference type="InterPro" id="IPR053951">
    <property type="entry name" value="K_trans_N"/>
</dbReference>
<protein>
    <submittedName>
        <fullName evidence="13">Potassium transporter hak-1</fullName>
    </submittedName>
</protein>
<feature type="transmembrane region" description="Helical" evidence="10">
    <location>
        <begin position="517"/>
        <end position="535"/>
    </location>
</feature>
<dbReference type="InterPro" id="IPR053952">
    <property type="entry name" value="K_trans_C"/>
</dbReference>
<evidence type="ECO:0000313" key="13">
    <source>
        <dbReference type="EMBL" id="KAK8235949.1"/>
    </source>
</evidence>
<feature type="region of interest" description="Disordered" evidence="9">
    <location>
        <begin position="677"/>
        <end position="784"/>
    </location>
</feature>
<dbReference type="PANTHER" id="PTHR30540">
    <property type="entry name" value="OSMOTIC STRESS POTASSIUM TRANSPORTER"/>
    <property type="match status" value="1"/>
</dbReference>
<proteinExistence type="predicted"/>
<feature type="transmembrane region" description="Helical" evidence="10">
    <location>
        <begin position="193"/>
        <end position="212"/>
    </location>
</feature>
<feature type="transmembrane region" description="Helical" evidence="10">
    <location>
        <begin position="381"/>
        <end position="407"/>
    </location>
</feature>
<feature type="transmembrane region" description="Helical" evidence="10">
    <location>
        <begin position="112"/>
        <end position="132"/>
    </location>
</feature>
<comment type="subcellular location">
    <subcellularLocation>
        <location evidence="1">Membrane</location>
        <topology evidence="1">Multi-pass membrane protein</topology>
    </subcellularLocation>
</comment>
<feature type="transmembrane region" description="Helical" evidence="10">
    <location>
        <begin position="489"/>
        <end position="511"/>
    </location>
</feature>
<evidence type="ECO:0000313" key="14">
    <source>
        <dbReference type="Proteomes" id="UP001492380"/>
    </source>
</evidence>
<organism evidence="13 14">
    <name type="scientific">Phyllosticta capitalensis</name>
    <dbReference type="NCBI Taxonomy" id="121624"/>
    <lineage>
        <taxon>Eukaryota</taxon>
        <taxon>Fungi</taxon>
        <taxon>Dikarya</taxon>
        <taxon>Ascomycota</taxon>
        <taxon>Pezizomycotina</taxon>
        <taxon>Dothideomycetes</taxon>
        <taxon>Dothideomycetes incertae sedis</taxon>
        <taxon>Botryosphaeriales</taxon>
        <taxon>Phyllostictaceae</taxon>
        <taxon>Phyllosticta</taxon>
    </lineage>
</organism>
<evidence type="ECO:0000256" key="1">
    <source>
        <dbReference type="ARBA" id="ARBA00004141"/>
    </source>
</evidence>